<sequence>MSAPRAAVYVTPSIPWMKPNGTEGGPWSPISSTLIYGEKEAILVDAPITKKQSSALADWVASILGSRIRLVALYVTHGHGDHWFGIPTLIARFPGLRVIATRGTIQHMREDGSGEAFKRWTTLFPAQIDDPISLDTIYELPSSGEFRLENYDLRAIEVGHSDTHDSTILWVPEIKLAVCGDVVYGHVHQLLATAKTPELRQAWIRAIELVEALKPEMVVPGHQLPGELPGRWHLTNSKQYINDFTEMIEMSGVKDARDLSRKMMEKYPDRFNKGALVFGCVAAFSAERKSAL</sequence>
<keyword evidence="3" id="KW-1185">Reference proteome</keyword>
<dbReference type="Pfam" id="PF00753">
    <property type="entry name" value="Lactamase_B"/>
    <property type="match status" value="1"/>
</dbReference>
<organism evidence="2 3">
    <name type="scientific">Corynespora cassiicola Philippines</name>
    <dbReference type="NCBI Taxonomy" id="1448308"/>
    <lineage>
        <taxon>Eukaryota</taxon>
        <taxon>Fungi</taxon>
        <taxon>Dikarya</taxon>
        <taxon>Ascomycota</taxon>
        <taxon>Pezizomycotina</taxon>
        <taxon>Dothideomycetes</taxon>
        <taxon>Pleosporomycetidae</taxon>
        <taxon>Pleosporales</taxon>
        <taxon>Corynesporascaceae</taxon>
        <taxon>Corynespora</taxon>
    </lineage>
</organism>
<evidence type="ECO:0000259" key="1">
    <source>
        <dbReference type="SMART" id="SM00849"/>
    </source>
</evidence>
<dbReference type="EMBL" id="KZ678190">
    <property type="protein sequence ID" value="PSN58840.1"/>
    <property type="molecule type" value="Genomic_DNA"/>
</dbReference>
<gene>
    <name evidence="2" type="ORF">BS50DRAFT_580431</name>
</gene>
<reference evidence="2 3" key="1">
    <citation type="journal article" date="2018" name="Front. Microbiol.">
        <title>Genome-Wide Analysis of Corynespora cassiicola Leaf Fall Disease Putative Effectors.</title>
        <authorList>
            <person name="Lopez D."/>
            <person name="Ribeiro S."/>
            <person name="Label P."/>
            <person name="Fumanal B."/>
            <person name="Venisse J.S."/>
            <person name="Kohler A."/>
            <person name="de Oliveira R.R."/>
            <person name="Labutti K."/>
            <person name="Lipzen A."/>
            <person name="Lail K."/>
            <person name="Bauer D."/>
            <person name="Ohm R.A."/>
            <person name="Barry K.W."/>
            <person name="Spatafora J."/>
            <person name="Grigoriev I.V."/>
            <person name="Martin F.M."/>
            <person name="Pujade-Renaud V."/>
        </authorList>
    </citation>
    <scope>NUCLEOTIDE SEQUENCE [LARGE SCALE GENOMIC DNA]</scope>
    <source>
        <strain evidence="2 3">Philippines</strain>
    </source>
</reference>
<dbReference type="SMART" id="SM00849">
    <property type="entry name" value="Lactamase_B"/>
    <property type="match status" value="1"/>
</dbReference>
<protein>
    <submittedName>
        <fullName evidence="2">Putative metallo-beta-lactamase domain protein</fullName>
    </submittedName>
</protein>
<dbReference type="Gene3D" id="3.60.15.10">
    <property type="entry name" value="Ribonuclease Z/Hydroxyacylglutathione hydrolase-like"/>
    <property type="match status" value="1"/>
</dbReference>
<dbReference type="Proteomes" id="UP000240883">
    <property type="component" value="Unassembled WGS sequence"/>
</dbReference>
<feature type="domain" description="Metallo-beta-lactamase" evidence="1">
    <location>
        <begin position="29"/>
        <end position="222"/>
    </location>
</feature>
<dbReference type="SUPFAM" id="SSF56281">
    <property type="entry name" value="Metallo-hydrolase/oxidoreductase"/>
    <property type="match status" value="1"/>
</dbReference>
<accession>A0A2T2N059</accession>
<dbReference type="PANTHER" id="PTHR42951:SF14">
    <property type="entry name" value="METALLO-BETA-LACTAMASE SUPERFAMILY PROTEIN"/>
    <property type="match status" value="1"/>
</dbReference>
<dbReference type="InterPro" id="IPR036866">
    <property type="entry name" value="RibonucZ/Hydroxyglut_hydro"/>
</dbReference>
<dbReference type="OrthoDB" id="536211at2759"/>
<evidence type="ECO:0000313" key="3">
    <source>
        <dbReference type="Proteomes" id="UP000240883"/>
    </source>
</evidence>
<proteinExistence type="predicted"/>
<evidence type="ECO:0000313" key="2">
    <source>
        <dbReference type="EMBL" id="PSN58840.1"/>
    </source>
</evidence>
<dbReference type="AlphaFoldDB" id="A0A2T2N059"/>
<dbReference type="InterPro" id="IPR050855">
    <property type="entry name" value="NDM-1-like"/>
</dbReference>
<dbReference type="CDD" id="cd07739">
    <property type="entry name" value="metallo-hydrolase-like_MBL-fold"/>
    <property type="match status" value="1"/>
</dbReference>
<dbReference type="InterPro" id="IPR001279">
    <property type="entry name" value="Metallo-B-lactamas"/>
</dbReference>
<dbReference type="PANTHER" id="PTHR42951">
    <property type="entry name" value="METALLO-BETA-LACTAMASE DOMAIN-CONTAINING"/>
    <property type="match status" value="1"/>
</dbReference>
<name>A0A2T2N059_CORCC</name>